<sequence>MLGKGGYMITSKEIMEEIDQALKQFGEYTYGDKGAWEVMDVEKIAERLKDMSAEEILSTLGEVEKNHRWPQPFLSDLIVSLQDWMDPKAEELFNSEFFGKY</sequence>
<evidence type="ECO:0000313" key="2">
    <source>
        <dbReference type="Proteomes" id="UP000176939"/>
    </source>
</evidence>
<dbReference type="Proteomes" id="UP000176939">
    <property type="component" value="Unassembled WGS sequence"/>
</dbReference>
<organism evidence="1 2">
    <name type="scientific">Candidatus Woesebacteria bacterium RBG_13_36_22</name>
    <dbReference type="NCBI Taxonomy" id="1802478"/>
    <lineage>
        <taxon>Bacteria</taxon>
        <taxon>Candidatus Woeseibacteriota</taxon>
    </lineage>
</organism>
<comment type="caution">
    <text evidence="1">The sequence shown here is derived from an EMBL/GenBank/DDBJ whole genome shotgun (WGS) entry which is preliminary data.</text>
</comment>
<proteinExistence type="predicted"/>
<dbReference type="AlphaFoldDB" id="A0A1F7X4U9"/>
<name>A0A1F7X4U9_9BACT</name>
<dbReference type="EMBL" id="MGFQ01000024">
    <property type="protein sequence ID" value="OGM09325.1"/>
    <property type="molecule type" value="Genomic_DNA"/>
</dbReference>
<evidence type="ECO:0000313" key="1">
    <source>
        <dbReference type="EMBL" id="OGM09325.1"/>
    </source>
</evidence>
<accession>A0A1F7X4U9</accession>
<gene>
    <name evidence="1" type="ORF">A2Z67_05280</name>
</gene>
<protein>
    <submittedName>
        <fullName evidence="1">Uncharacterized protein</fullName>
    </submittedName>
</protein>
<reference evidence="1 2" key="1">
    <citation type="journal article" date="2016" name="Nat. Commun.">
        <title>Thousands of microbial genomes shed light on interconnected biogeochemical processes in an aquifer system.</title>
        <authorList>
            <person name="Anantharaman K."/>
            <person name="Brown C.T."/>
            <person name="Hug L.A."/>
            <person name="Sharon I."/>
            <person name="Castelle C.J."/>
            <person name="Probst A.J."/>
            <person name="Thomas B.C."/>
            <person name="Singh A."/>
            <person name="Wilkins M.J."/>
            <person name="Karaoz U."/>
            <person name="Brodie E.L."/>
            <person name="Williams K.H."/>
            <person name="Hubbard S.S."/>
            <person name="Banfield J.F."/>
        </authorList>
    </citation>
    <scope>NUCLEOTIDE SEQUENCE [LARGE SCALE GENOMIC DNA]</scope>
</reference>